<dbReference type="CDD" id="cd17502">
    <property type="entry name" value="MFS_Azr1_MDR_like"/>
    <property type="match status" value="1"/>
</dbReference>
<evidence type="ECO:0000256" key="6">
    <source>
        <dbReference type="ARBA" id="ARBA00022989"/>
    </source>
</evidence>
<feature type="transmembrane region" description="Helical" evidence="8">
    <location>
        <begin position="307"/>
        <end position="326"/>
    </location>
</feature>
<reference evidence="10 11" key="1">
    <citation type="submission" date="2018-03" db="EMBL/GenBank/DDBJ databases">
        <title>Genomic Encyclopedia of Archaeal and Bacterial Type Strains, Phase II (KMG-II): from individual species to whole genera.</title>
        <authorList>
            <person name="Goeker M."/>
        </authorList>
    </citation>
    <scope>NUCLEOTIDE SEQUENCE [LARGE SCALE GENOMIC DNA]</scope>
    <source>
        <strain evidence="10 11">DSM 44720</strain>
    </source>
</reference>
<evidence type="ECO:0000256" key="1">
    <source>
        <dbReference type="ARBA" id="ARBA00004651"/>
    </source>
</evidence>
<comment type="subcellular location">
    <subcellularLocation>
        <location evidence="1">Cell membrane</location>
        <topology evidence="1">Multi-pass membrane protein</topology>
    </subcellularLocation>
</comment>
<feature type="transmembrane region" description="Helical" evidence="8">
    <location>
        <begin position="50"/>
        <end position="69"/>
    </location>
</feature>
<evidence type="ECO:0000256" key="7">
    <source>
        <dbReference type="ARBA" id="ARBA00023136"/>
    </source>
</evidence>
<comment type="similarity">
    <text evidence="2">Belongs to the major facilitator superfamily. TCR/Tet family.</text>
</comment>
<comment type="caution">
    <text evidence="10">The sequence shown here is derived from an EMBL/GenBank/DDBJ whole genome shotgun (WGS) entry which is preliminary data.</text>
</comment>
<dbReference type="Pfam" id="PF07690">
    <property type="entry name" value="MFS_1"/>
    <property type="match status" value="1"/>
</dbReference>
<feature type="transmembrane region" description="Helical" evidence="8">
    <location>
        <begin position="81"/>
        <end position="100"/>
    </location>
</feature>
<keyword evidence="3" id="KW-0813">Transport</keyword>
<evidence type="ECO:0000256" key="4">
    <source>
        <dbReference type="ARBA" id="ARBA00022475"/>
    </source>
</evidence>
<feature type="transmembrane region" description="Helical" evidence="8">
    <location>
        <begin position="467"/>
        <end position="489"/>
    </location>
</feature>
<evidence type="ECO:0000256" key="5">
    <source>
        <dbReference type="ARBA" id="ARBA00022692"/>
    </source>
</evidence>
<evidence type="ECO:0000313" key="10">
    <source>
        <dbReference type="EMBL" id="PRY32608.1"/>
    </source>
</evidence>
<dbReference type="GO" id="GO:0005886">
    <property type="term" value="C:plasma membrane"/>
    <property type="evidence" value="ECO:0007669"/>
    <property type="project" value="UniProtKB-SubCell"/>
</dbReference>
<feature type="transmembrane region" description="Helical" evidence="8">
    <location>
        <begin position="106"/>
        <end position="127"/>
    </location>
</feature>
<dbReference type="EMBL" id="PVTF01000020">
    <property type="protein sequence ID" value="PRY32608.1"/>
    <property type="molecule type" value="Genomic_DNA"/>
</dbReference>
<dbReference type="InterPro" id="IPR020846">
    <property type="entry name" value="MFS_dom"/>
</dbReference>
<feature type="transmembrane region" description="Helical" evidence="8">
    <location>
        <begin position="362"/>
        <end position="385"/>
    </location>
</feature>
<gene>
    <name evidence="10" type="ORF">CLV43_12027</name>
</gene>
<accession>A0A2T0SGR5</accession>
<keyword evidence="11" id="KW-1185">Reference proteome</keyword>
<dbReference type="RefSeq" id="WP_245887456.1">
    <property type="nucleotide sequence ID" value="NZ_PVTF01000020.1"/>
</dbReference>
<dbReference type="FunFam" id="1.20.1720.10:FF:000004">
    <property type="entry name" value="EmrB/QacA family drug resistance transporter"/>
    <property type="match status" value="1"/>
</dbReference>
<dbReference type="AlphaFoldDB" id="A0A2T0SGR5"/>
<dbReference type="Proteomes" id="UP000239494">
    <property type="component" value="Unassembled WGS sequence"/>
</dbReference>
<feature type="transmembrane region" description="Helical" evidence="8">
    <location>
        <begin position="235"/>
        <end position="252"/>
    </location>
</feature>
<sequence length="543" mass="56048">MTDATPMTHRKILEALSGILLALLVAILSSTIVANALPTILADLKGNQTQYTWVITSTLLASTATTPIWGKLADLFSKKLLFQIAITIFTIGSVLSGFAQDMEQLIGFRVVQGLGMGGVQALAQVIIGAMVSPRERGRYSGYTGAVMAAATVGGPLVGGFIVDTPGLGWRWTFFITVPLAVLALGVLAKTLKLPTVRKDVKIDYAGAFLITGGVSLVLMWVSFAGKDFGWISLETLGYLGGAAVALVAAYFVERRASSPVVPLRLFKHRTLSLAVLGSVAVGTSMFGASVFLGQYFQLSRGFSPTKAGLLTLPLVAGLTIASTVSGQLISRYGKWKNFLVSGAVVLVAGLGLLSTIDHQTNLVLMGGYMALTGVGLGLTMQNLVLAVQNDVAMADLGAASSTVTFFRSLGGTAGVAVLGSVLASQVGTKIAAGLPPGTPKGTGGGTLDLAHLPGPIQALVRGAYGDAMATLFLIAACAAVVTVVAVALIKEVPLRTSMDIPQPVVGAPTGEAPVHLPVDADLRNVDNSAPAVDNSLLHVGDRR</sequence>
<dbReference type="GO" id="GO:0022857">
    <property type="term" value="F:transmembrane transporter activity"/>
    <property type="evidence" value="ECO:0007669"/>
    <property type="project" value="InterPro"/>
</dbReference>
<evidence type="ECO:0000256" key="2">
    <source>
        <dbReference type="ARBA" id="ARBA00007520"/>
    </source>
</evidence>
<dbReference type="PROSITE" id="PS50850">
    <property type="entry name" value="MFS"/>
    <property type="match status" value="1"/>
</dbReference>
<keyword evidence="6 8" id="KW-1133">Transmembrane helix</keyword>
<dbReference type="InterPro" id="IPR011701">
    <property type="entry name" value="MFS"/>
</dbReference>
<dbReference type="PANTHER" id="PTHR23501">
    <property type="entry name" value="MAJOR FACILITATOR SUPERFAMILY"/>
    <property type="match status" value="1"/>
</dbReference>
<feature type="transmembrane region" description="Helical" evidence="8">
    <location>
        <begin position="139"/>
        <end position="162"/>
    </location>
</feature>
<dbReference type="InterPro" id="IPR036259">
    <property type="entry name" value="MFS_trans_sf"/>
</dbReference>
<feature type="domain" description="Major facilitator superfamily (MFS) profile" evidence="9">
    <location>
        <begin position="15"/>
        <end position="493"/>
    </location>
</feature>
<evidence type="ECO:0000259" key="9">
    <source>
        <dbReference type="PROSITE" id="PS50850"/>
    </source>
</evidence>
<feature type="transmembrane region" description="Helical" evidence="8">
    <location>
        <begin position="273"/>
        <end position="295"/>
    </location>
</feature>
<feature type="transmembrane region" description="Helical" evidence="8">
    <location>
        <begin position="405"/>
        <end position="426"/>
    </location>
</feature>
<dbReference type="Gene3D" id="1.20.1720.10">
    <property type="entry name" value="Multidrug resistance protein D"/>
    <property type="match status" value="1"/>
</dbReference>
<name>A0A2T0SGR5_9PSEU</name>
<evidence type="ECO:0000313" key="11">
    <source>
        <dbReference type="Proteomes" id="UP000239494"/>
    </source>
</evidence>
<dbReference type="SUPFAM" id="SSF103473">
    <property type="entry name" value="MFS general substrate transporter"/>
    <property type="match status" value="1"/>
</dbReference>
<evidence type="ECO:0000256" key="3">
    <source>
        <dbReference type="ARBA" id="ARBA00022448"/>
    </source>
</evidence>
<keyword evidence="5 8" id="KW-0812">Transmembrane</keyword>
<dbReference type="Gene3D" id="1.20.1250.20">
    <property type="entry name" value="MFS general substrate transporter like domains"/>
    <property type="match status" value="1"/>
</dbReference>
<proteinExistence type="inferred from homology"/>
<keyword evidence="4" id="KW-1003">Cell membrane</keyword>
<dbReference type="PANTHER" id="PTHR23501:SF197">
    <property type="entry name" value="COMD"/>
    <property type="match status" value="1"/>
</dbReference>
<feature type="transmembrane region" description="Helical" evidence="8">
    <location>
        <begin position="338"/>
        <end position="356"/>
    </location>
</feature>
<feature type="transmembrane region" description="Helical" evidence="8">
    <location>
        <begin position="202"/>
        <end position="223"/>
    </location>
</feature>
<evidence type="ECO:0000256" key="8">
    <source>
        <dbReference type="SAM" id="Phobius"/>
    </source>
</evidence>
<organism evidence="10 11">
    <name type="scientific">Umezawaea tangerina</name>
    <dbReference type="NCBI Taxonomy" id="84725"/>
    <lineage>
        <taxon>Bacteria</taxon>
        <taxon>Bacillati</taxon>
        <taxon>Actinomycetota</taxon>
        <taxon>Actinomycetes</taxon>
        <taxon>Pseudonocardiales</taxon>
        <taxon>Pseudonocardiaceae</taxon>
        <taxon>Umezawaea</taxon>
    </lineage>
</organism>
<feature type="transmembrane region" description="Helical" evidence="8">
    <location>
        <begin position="168"/>
        <end position="190"/>
    </location>
</feature>
<keyword evidence="7 8" id="KW-0472">Membrane</keyword>
<protein>
    <submittedName>
        <fullName evidence="10">EmrB/QacA subfamily drug resistance transporter</fullName>
    </submittedName>
</protein>